<comment type="caution">
    <text evidence="3">The sequence shown here is derived from an EMBL/GenBank/DDBJ whole genome shotgun (WGS) entry which is preliminary data.</text>
</comment>
<evidence type="ECO:0000313" key="4">
    <source>
        <dbReference type="Proteomes" id="UP000054770"/>
    </source>
</evidence>
<dbReference type="GO" id="GO:0016831">
    <property type="term" value="F:carboxy-lyase activity"/>
    <property type="evidence" value="ECO:0007669"/>
    <property type="project" value="InterPro"/>
</dbReference>
<dbReference type="InterPro" id="IPR006680">
    <property type="entry name" value="Amidohydro-rel"/>
</dbReference>
<reference evidence="3" key="1">
    <citation type="submission" date="2016-01" db="EMBL/GenBank/DDBJ databases">
        <authorList>
            <person name="Peeters C."/>
        </authorList>
    </citation>
    <scope>NUCLEOTIDE SEQUENCE [LARGE SCALE GENOMIC DNA]</scope>
    <source>
        <strain evidence="3">LMG 22940</strain>
    </source>
</reference>
<evidence type="ECO:0000256" key="1">
    <source>
        <dbReference type="ARBA" id="ARBA00023239"/>
    </source>
</evidence>
<organism evidence="3 4">
    <name type="scientific">Caballeronia choica</name>
    <dbReference type="NCBI Taxonomy" id="326476"/>
    <lineage>
        <taxon>Bacteria</taxon>
        <taxon>Pseudomonadati</taxon>
        <taxon>Pseudomonadota</taxon>
        <taxon>Betaproteobacteria</taxon>
        <taxon>Burkholderiales</taxon>
        <taxon>Burkholderiaceae</taxon>
        <taxon>Caballeronia</taxon>
    </lineage>
</organism>
<dbReference type="GO" id="GO:0016787">
    <property type="term" value="F:hydrolase activity"/>
    <property type="evidence" value="ECO:0007669"/>
    <property type="project" value="InterPro"/>
</dbReference>
<dbReference type="SUPFAM" id="SSF51556">
    <property type="entry name" value="Metallo-dependent hydrolases"/>
    <property type="match status" value="1"/>
</dbReference>
<gene>
    <name evidence="3" type="ORF">AWB68_04773</name>
</gene>
<dbReference type="InterPro" id="IPR032466">
    <property type="entry name" value="Metal_Hydrolase"/>
</dbReference>
<dbReference type="AlphaFoldDB" id="A0A158K4P9"/>
<dbReference type="InterPro" id="IPR032465">
    <property type="entry name" value="ACMSD"/>
</dbReference>
<accession>A0A158K4P9</accession>
<feature type="domain" description="Amidohydrolase-related" evidence="2">
    <location>
        <begin position="13"/>
        <end position="339"/>
    </location>
</feature>
<dbReference type="PANTHER" id="PTHR21240">
    <property type="entry name" value="2-AMINO-3-CARBOXYLMUCONATE-6-SEMIALDEHYDE DECARBOXYLASE"/>
    <property type="match status" value="1"/>
</dbReference>
<sequence>MKTACQPSQCGCIDIHTHVVPHDFPAYVGRHPNAPWPSMREGHACHRHVVVSSKVYRTVSHQAWDIDVRRADMDRLDVERQVLSPMPELLSYWLDPADGATLARYLNETLANMVVRAPHRFSALGGAPLQNIDHAIQELEFAVSTLGLAGIEVGSNVGGVPIGDPRFFPFFEAAEALDAAIFVHPLRPAGMDRLVGPASLEQIVAFPGEIGLAAASLITGGLLNEFPRLRIALSHGGGAIQTVLPRMQFAWETLGALREAMPVAPVEAARALYYDDLLYSATAIQALIETVGENRIMIGTDYPFAIMDADPAARVESLGLSAATLEALRLKNAAAWLGLK</sequence>
<dbReference type="Proteomes" id="UP000054770">
    <property type="component" value="Unassembled WGS sequence"/>
</dbReference>
<proteinExistence type="predicted"/>
<protein>
    <submittedName>
        <fullName evidence="3">Aminocarboxymuconate-semialdehyde decarboxylase</fullName>
    </submittedName>
</protein>
<dbReference type="Pfam" id="PF04909">
    <property type="entry name" value="Amidohydro_2"/>
    <property type="match status" value="1"/>
</dbReference>
<evidence type="ECO:0000259" key="2">
    <source>
        <dbReference type="Pfam" id="PF04909"/>
    </source>
</evidence>
<keyword evidence="4" id="KW-1185">Reference proteome</keyword>
<dbReference type="RefSeq" id="WP_087646832.1">
    <property type="nucleotide sequence ID" value="NZ_FCON02000060.1"/>
</dbReference>
<dbReference type="GO" id="GO:0005737">
    <property type="term" value="C:cytoplasm"/>
    <property type="evidence" value="ECO:0007669"/>
    <property type="project" value="TreeGrafter"/>
</dbReference>
<evidence type="ECO:0000313" key="3">
    <source>
        <dbReference type="EMBL" id="SAL75441.1"/>
    </source>
</evidence>
<name>A0A158K4P9_9BURK</name>
<dbReference type="PANTHER" id="PTHR21240:SF28">
    <property type="entry name" value="ISO-OROTATE DECARBOXYLASE (EUROFUNG)"/>
    <property type="match status" value="1"/>
</dbReference>
<keyword evidence="1" id="KW-0456">Lyase</keyword>
<dbReference type="EMBL" id="FCON02000060">
    <property type="protein sequence ID" value="SAL75441.1"/>
    <property type="molecule type" value="Genomic_DNA"/>
</dbReference>
<dbReference type="GO" id="GO:0019748">
    <property type="term" value="P:secondary metabolic process"/>
    <property type="evidence" value="ECO:0007669"/>
    <property type="project" value="TreeGrafter"/>
</dbReference>
<dbReference type="Gene3D" id="3.20.20.140">
    <property type="entry name" value="Metal-dependent hydrolases"/>
    <property type="match status" value="1"/>
</dbReference>
<dbReference type="OrthoDB" id="149172at2"/>